<dbReference type="Gene3D" id="3.40.50.2300">
    <property type="match status" value="1"/>
</dbReference>
<organism evidence="3 4">
    <name type="scientific">Cryomorpha ignava</name>
    <dbReference type="NCBI Taxonomy" id="101383"/>
    <lineage>
        <taxon>Bacteria</taxon>
        <taxon>Pseudomonadati</taxon>
        <taxon>Bacteroidota</taxon>
        <taxon>Flavobacteriia</taxon>
        <taxon>Flavobacteriales</taxon>
        <taxon>Cryomorphaceae</taxon>
        <taxon>Cryomorpha</taxon>
    </lineage>
</organism>
<evidence type="ECO:0000313" key="4">
    <source>
        <dbReference type="Proteomes" id="UP000486602"/>
    </source>
</evidence>
<dbReference type="AlphaFoldDB" id="A0A7K3WVH5"/>
<comment type="caution">
    <text evidence="3">The sequence shown here is derived from an EMBL/GenBank/DDBJ whole genome shotgun (WGS) entry which is preliminary data.</text>
</comment>
<gene>
    <name evidence="3" type="ORF">G3O08_18540</name>
</gene>
<dbReference type="GO" id="GO:0000160">
    <property type="term" value="P:phosphorelay signal transduction system"/>
    <property type="evidence" value="ECO:0007669"/>
    <property type="project" value="InterPro"/>
</dbReference>
<name>A0A7K3WVH5_9FLAO</name>
<keyword evidence="4" id="KW-1185">Reference proteome</keyword>
<dbReference type="RefSeq" id="WP_163286949.1">
    <property type="nucleotide sequence ID" value="NZ_JAAGVY010000056.1"/>
</dbReference>
<dbReference type="SUPFAM" id="SSF52172">
    <property type="entry name" value="CheY-like"/>
    <property type="match status" value="1"/>
</dbReference>
<dbReference type="PROSITE" id="PS50110">
    <property type="entry name" value="RESPONSE_REGULATORY"/>
    <property type="match status" value="1"/>
</dbReference>
<accession>A0A7K3WVH5</accession>
<dbReference type="Proteomes" id="UP000486602">
    <property type="component" value="Unassembled WGS sequence"/>
</dbReference>
<evidence type="ECO:0000256" key="1">
    <source>
        <dbReference type="PROSITE-ProRule" id="PRU00169"/>
    </source>
</evidence>
<proteinExistence type="predicted"/>
<protein>
    <recommendedName>
        <fullName evidence="2">Response regulatory domain-containing protein</fullName>
    </recommendedName>
</protein>
<feature type="modified residue" description="4-aspartylphosphate" evidence="1">
    <location>
        <position position="64"/>
    </location>
</feature>
<feature type="domain" description="Response regulatory" evidence="2">
    <location>
        <begin position="7"/>
        <end position="133"/>
    </location>
</feature>
<evidence type="ECO:0000313" key="3">
    <source>
        <dbReference type="EMBL" id="NEN25494.1"/>
    </source>
</evidence>
<evidence type="ECO:0000259" key="2">
    <source>
        <dbReference type="PROSITE" id="PS50110"/>
    </source>
</evidence>
<dbReference type="InterPro" id="IPR001789">
    <property type="entry name" value="Sig_transdc_resp-reg_receiver"/>
</dbReference>
<dbReference type="EMBL" id="JAAGVY010000056">
    <property type="protein sequence ID" value="NEN25494.1"/>
    <property type="molecule type" value="Genomic_DNA"/>
</dbReference>
<keyword evidence="1" id="KW-0597">Phosphoprotein</keyword>
<dbReference type="InterPro" id="IPR011006">
    <property type="entry name" value="CheY-like_superfamily"/>
</dbReference>
<reference evidence="3 4" key="1">
    <citation type="submission" date="2020-02" db="EMBL/GenBank/DDBJ databases">
        <title>Out from the shadows clarifying the taxonomy of the family Cryomorphaceae and related taxa by utilizing the GTDB taxonomic framework.</title>
        <authorList>
            <person name="Bowman J.P."/>
        </authorList>
    </citation>
    <scope>NUCLEOTIDE SEQUENCE [LARGE SCALE GENOMIC DNA]</scope>
    <source>
        <strain evidence="3 4">QSSC 1-22</strain>
    </source>
</reference>
<sequence length="141" mass="16027">MKKRIDSVLLIDSNKQSAHINEEMIKATNLVGYVAVAYNAQNAVSYLKQRLAVGKDLPNIILLDINLPGVSSWDFLEIFETQFVDSYNHEIYLMSNDSNTKDVIKGSMHSLTQGVVNLPIIDWEINQILVNYSERYELHVA</sequence>